<feature type="domain" description="Transposase InsH N-terminal" evidence="1">
    <location>
        <begin position="9"/>
        <end position="65"/>
    </location>
</feature>
<dbReference type="InterPro" id="IPR008490">
    <property type="entry name" value="Transposase_InsH_N"/>
</dbReference>
<dbReference type="Proteomes" id="UP000253420">
    <property type="component" value="Unassembled WGS sequence"/>
</dbReference>
<proteinExistence type="predicted"/>
<organism evidence="2 3">
    <name type="scientific">Phyllobacterium salinisoli</name>
    <dbReference type="NCBI Taxonomy" id="1899321"/>
    <lineage>
        <taxon>Bacteria</taxon>
        <taxon>Pseudomonadati</taxon>
        <taxon>Pseudomonadota</taxon>
        <taxon>Alphaproteobacteria</taxon>
        <taxon>Hyphomicrobiales</taxon>
        <taxon>Phyllobacteriaceae</taxon>
        <taxon>Phyllobacterium</taxon>
    </lineage>
</organism>
<reference evidence="2 3" key="1">
    <citation type="submission" date="2018-07" db="EMBL/GenBank/DDBJ databases">
        <title>The draft genome of Phyllobacterium salinisoli.</title>
        <authorList>
            <person name="Liu L."/>
            <person name="Li L."/>
            <person name="Zhang X."/>
            <person name="Liang L."/>
        </authorList>
    </citation>
    <scope>NUCLEOTIDE SEQUENCE [LARGE SCALE GENOMIC DNA]</scope>
    <source>
        <strain evidence="2 3">LLAN61</strain>
    </source>
</reference>
<keyword evidence="3" id="KW-1185">Reference proteome</keyword>
<comment type="caution">
    <text evidence="2">The sequence shown here is derived from an EMBL/GenBank/DDBJ whole genome shotgun (WGS) entry which is preliminary data.</text>
</comment>
<dbReference type="EMBL" id="QOZG01000010">
    <property type="protein sequence ID" value="RCS22041.1"/>
    <property type="molecule type" value="Genomic_DNA"/>
</dbReference>
<protein>
    <submittedName>
        <fullName evidence="2">Transposase</fullName>
    </submittedName>
</protein>
<gene>
    <name evidence="2" type="ORF">DUT91_20150</name>
</gene>
<name>A0A368JYK3_9HYPH</name>
<accession>A0A368JYK3</accession>
<evidence type="ECO:0000313" key="3">
    <source>
        <dbReference type="Proteomes" id="UP000253420"/>
    </source>
</evidence>
<dbReference type="AlphaFoldDB" id="A0A368JYK3"/>
<sequence length="69" mass="7799">MISCAAKRARPWPPLALFKAMLISVWYDLSDVNLAEALDDRATFRRFCGFSASEPTPERRPLSVFAKPL</sequence>
<evidence type="ECO:0000313" key="2">
    <source>
        <dbReference type="EMBL" id="RCS22041.1"/>
    </source>
</evidence>
<evidence type="ECO:0000259" key="1">
    <source>
        <dbReference type="Pfam" id="PF05598"/>
    </source>
</evidence>
<dbReference type="Pfam" id="PF05598">
    <property type="entry name" value="DUF772"/>
    <property type="match status" value="1"/>
</dbReference>